<protein>
    <recommendedName>
        <fullName evidence="3">ESPR domain-containing protein</fullName>
    </recommendedName>
</protein>
<comment type="caution">
    <text evidence="1">The sequence shown here is derived from an EMBL/GenBank/DDBJ whole genome shotgun (WGS) entry which is preliminary data.</text>
</comment>
<organism evidence="1 2">
    <name type="scientific">Alloalcanivorax gelatiniphagus</name>
    <dbReference type="NCBI Taxonomy" id="1194167"/>
    <lineage>
        <taxon>Bacteria</taxon>
        <taxon>Pseudomonadati</taxon>
        <taxon>Pseudomonadota</taxon>
        <taxon>Gammaproteobacteria</taxon>
        <taxon>Oceanospirillales</taxon>
        <taxon>Alcanivoracaceae</taxon>
        <taxon>Alloalcanivorax</taxon>
    </lineage>
</organism>
<gene>
    <name evidence="1" type="ORF">FGS76_06490</name>
</gene>
<evidence type="ECO:0000313" key="2">
    <source>
        <dbReference type="Proteomes" id="UP000739180"/>
    </source>
</evidence>
<dbReference type="RefSeq" id="WP_138771810.1">
    <property type="nucleotide sequence ID" value="NZ_VCQT01000022.1"/>
</dbReference>
<dbReference type="Proteomes" id="UP000739180">
    <property type="component" value="Unassembled WGS sequence"/>
</dbReference>
<dbReference type="EMBL" id="VCQT01000022">
    <property type="protein sequence ID" value="TMW13770.1"/>
    <property type="molecule type" value="Genomic_DNA"/>
</dbReference>
<accession>A0ABY2XN18</accession>
<evidence type="ECO:0000313" key="1">
    <source>
        <dbReference type="EMBL" id="TMW13770.1"/>
    </source>
</evidence>
<proteinExistence type="predicted"/>
<name>A0ABY2XN18_9GAMM</name>
<reference evidence="1 2" key="1">
    <citation type="submission" date="2019-05" db="EMBL/GenBank/DDBJ databases">
        <title>Genome of Alcanivorax gelatiniphagus, an oil degrading marine bacteria.</title>
        <authorList>
            <person name="Kwon K.K."/>
        </authorList>
    </citation>
    <scope>NUCLEOTIDE SEQUENCE [LARGE SCALE GENOMIC DNA]</scope>
    <source>
        <strain evidence="1 2">MEBiC 08158</strain>
    </source>
</reference>
<sequence length="138" mass="13842">MQGVEGSNPSVPTKSKQKGSALCRAFFVLAQAWGGLPALGLPASGVRQGASSACTGNLSDPSVPTKSKQKGSALCRAFFVLAQAWGGLPALGLPASGVRQGASSACTGNLSDPSVPTKSKQKGSALCRAFFVFGADRG</sequence>
<evidence type="ECO:0008006" key="3">
    <source>
        <dbReference type="Google" id="ProtNLM"/>
    </source>
</evidence>
<keyword evidence="2" id="KW-1185">Reference proteome</keyword>